<dbReference type="Proteomes" id="UP000179807">
    <property type="component" value="Unassembled WGS sequence"/>
</dbReference>
<dbReference type="VEuPathDB" id="TrichDB:TRFO_43238"/>
<feature type="domain" description="Myb-like" evidence="1">
    <location>
        <begin position="60"/>
        <end position="113"/>
    </location>
</feature>
<keyword evidence="4" id="KW-1185">Reference proteome</keyword>
<dbReference type="PROSITE" id="PS50090">
    <property type="entry name" value="MYB_LIKE"/>
    <property type="match status" value="1"/>
</dbReference>
<dbReference type="Gene3D" id="1.10.10.60">
    <property type="entry name" value="Homeodomain-like"/>
    <property type="match status" value="1"/>
</dbReference>
<evidence type="ECO:0000259" key="2">
    <source>
        <dbReference type="PROSITE" id="PS51294"/>
    </source>
</evidence>
<evidence type="ECO:0000313" key="3">
    <source>
        <dbReference type="EMBL" id="OHT13840.1"/>
    </source>
</evidence>
<feature type="domain" description="HTH myb-type" evidence="2">
    <location>
        <begin position="60"/>
        <end position="117"/>
    </location>
</feature>
<reference evidence="3" key="1">
    <citation type="submission" date="2016-10" db="EMBL/GenBank/DDBJ databases">
        <authorList>
            <person name="Benchimol M."/>
            <person name="Almeida L.G."/>
            <person name="Vasconcelos A.T."/>
            <person name="Perreira-Neves A."/>
            <person name="Rosa I.A."/>
            <person name="Tasca T."/>
            <person name="Bogo M.R."/>
            <person name="de Souza W."/>
        </authorList>
    </citation>
    <scope>NUCLEOTIDE SEQUENCE [LARGE SCALE GENOMIC DNA]</scope>
    <source>
        <strain evidence="3">K</strain>
    </source>
</reference>
<dbReference type="OrthoDB" id="6781668at2759"/>
<comment type="caution">
    <text evidence="3">The sequence shown here is derived from an EMBL/GenBank/DDBJ whole genome shotgun (WGS) entry which is preliminary data.</text>
</comment>
<dbReference type="EMBL" id="MLAK01000466">
    <property type="protein sequence ID" value="OHT13840.1"/>
    <property type="molecule type" value="Genomic_DNA"/>
</dbReference>
<dbReference type="Pfam" id="PF00249">
    <property type="entry name" value="Myb_DNA-binding"/>
    <property type="match status" value="1"/>
</dbReference>
<dbReference type="CDD" id="cd00167">
    <property type="entry name" value="SANT"/>
    <property type="match status" value="1"/>
</dbReference>
<dbReference type="InterPro" id="IPR017930">
    <property type="entry name" value="Myb_dom"/>
</dbReference>
<dbReference type="GeneID" id="94849402"/>
<dbReference type="SUPFAM" id="SSF46689">
    <property type="entry name" value="Homeodomain-like"/>
    <property type="match status" value="1"/>
</dbReference>
<dbReference type="SMART" id="SM00717">
    <property type="entry name" value="SANT"/>
    <property type="match status" value="1"/>
</dbReference>
<dbReference type="PROSITE" id="PS51294">
    <property type="entry name" value="HTH_MYB"/>
    <property type="match status" value="1"/>
</dbReference>
<organism evidence="3 4">
    <name type="scientific">Tritrichomonas foetus</name>
    <dbReference type="NCBI Taxonomy" id="1144522"/>
    <lineage>
        <taxon>Eukaryota</taxon>
        <taxon>Metamonada</taxon>
        <taxon>Parabasalia</taxon>
        <taxon>Tritrichomonadida</taxon>
        <taxon>Tritrichomonadidae</taxon>
        <taxon>Tritrichomonas</taxon>
    </lineage>
</organism>
<evidence type="ECO:0000313" key="4">
    <source>
        <dbReference type="Proteomes" id="UP000179807"/>
    </source>
</evidence>
<protein>
    <submittedName>
        <fullName evidence="3">Uncharacterized protein</fullName>
    </submittedName>
</protein>
<proteinExistence type="predicted"/>
<dbReference type="RefSeq" id="XP_068366976.1">
    <property type="nucleotide sequence ID" value="XM_068514698.1"/>
</dbReference>
<sequence length="266" mass="30196">MADSISEGAPARPASSFVDFSVIKQNTPPGFESWAECKKQAWHQLDVNPNGFFYRHLLPGEKKKNGPWTETEKQLFIKAIREHPPSSGHWGLFSRHIPGRVGYQCNAFYKKLVASGEISLDSNPKVTEKQENNAITERDLPKITVIRENNSNIPNINNEKDASNIFLNTAKMVSKSSLLDDRLFSFANVRPPRPIDPSRRINIFTGDDYAFKYSIIDSSDDVTGEGQWHNEEDVDTFRDNLVESLKDASALDRFTKFAGFYFKICE</sequence>
<name>A0A1J4KSH9_9EUKA</name>
<gene>
    <name evidence="3" type="ORF">TRFO_43238</name>
</gene>
<accession>A0A1J4KSH9</accession>
<dbReference type="AlphaFoldDB" id="A0A1J4KSH9"/>
<dbReference type="InterPro" id="IPR009057">
    <property type="entry name" value="Homeodomain-like_sf"/>
</dbReference>
<evidence type="ECO:0000259" key="1">
    <source>
        <dbReference type="PROSITE" id="PS50090"/>
    </source>
</evidence>
<dbReference type="InterPro" id="IPR001005">
    <property type="entry name" value="SANT/Myb"/>
</dbReference>